<dbReference type="OrthoDB" id="10056141at2759"/>
<dbReference type="AlphaFoldDB" id="A0A8X6Y637"/>
<protein>
    <submittedName>
        <fullName evidence="1">Tigger transposable element-derived protein 4</fullName>
    </submittedName>
</protein>
<comment type="caution">
    <text evidence="1">The sequence shown here is derived from an EMBL/GenBank/DDBJ whole genome shotgun (WGS) entry which is preliminary data.</text>
</comment>
<reference evidence="1" key="1">
    <citation type="submission" date="2020-08" db="EMBL/GenBank/DDBJ databases">
        <title>Multicomponent nature underlies the extraordinary mechanical properties of spider dragline silk.</title>
        <authorList>
            <person name="Kono N."/>
            <person name="Nakamura H."/>
            <person name="Mori M."/>
            <person name="Yoshida Y."/>
            <person name="Ohtoshi R."/>
            <person name="Malay A.D."/>
            <person name="Moran D.A.P."/>
            <person name="Tomita M."/>
            <person name="Numata K."/>
            <person name="Arakawa K."/>
        </authorList>
    </citation>
    <scope>NUCLEOTIDE SEQUENCE</scope>
</reference>
<evidence type="ECO:0000313" key="2">
    <source>
        <dbReference type="Proteomes" id="UP000886998"/>
    </source>
</evidence>
<name>A0A8X6Y637_9ARAC</name>
<dbReference type="Proteomes" id="UP000886998">
    <property type="component" value="Unassembled WGS sequence"/>
</dbReference>
<dbReference type="EMBL" id="BMAV01015527">
    <property type="protein sequence ID" value="GFY65055.1"/>
    <property type="molecule type" value="Genomic_DNA"/>
</dbReference>
<evidence type="ECO:0000313" key="1">
    <source>
        <dbReference type="EMBL" id="GFY65055.1"/>
    </source>
</evidence>
<sequence length="99" mass="11394">MLVFYLLPNTTSKLQLMDQGNTKNFKLHSSQKDTVISYLYKYQFTDYLRNLENAWSFDVTNRTIRNSLAKAGFFVSSESSACMGDEDNIPLEQGYPTKC</sequence>
<organism evidence="1 2">
    <name type="scientific">Trichonephila inaurata madagascariensis</name>
    <dbReference type="NCBI Taxonomy" id="2747483"/>
    <lineage>
        <taxon>Eukaryota</taxon>
        <taxon>Metazoa</taxon>
        <taxon>Ecdysozoa</taxon>
        <taxon>Arthropoda</taxon>
        <taxon>Chelicerata</taxon>
        <taxon>Arachnida</taxon>
        <taxon>Araneae</taxon>
        <taxon>Araneomorphae</taxon>
        <taxon>Entelegynae</taxon>
        <taxon>Araneoidea</taxon>
        <taxon>Nephilidae</taxon>
        <taxon>Trichonephila</taxon>
        <taxon>Trichonephila inaurata</taxon>
    </lineage>
</organism>
<proteinExistence type="predicted"/>
<accession>A0A8X6Y637</accession>
<gene>
    <name evidence="1" type="primary">Tigd4_94</name>
    <name evidence="1" type="ORF">TNIN_499831</name>
</gene>
<keyword evidence="2" id="KW-1185">Reference proteome</keyword>